<dbReference type="PROSITE" id="PS51782">
    <property type="entry name" value="LYSM"/>
    <property type="match status" value="3"/>
</dbReference>
<feature type="domain" description="GH18" evidence="4">
    <location>
        <begin position="150"/>
        <end position="471"/>
    </location>
</feature>
<dbReference type="InterPro" id="IPR029070">
    <property type="entry name" value="Chitinase_insertion_sf"/>
</dbReference>
<dbReference type="InterPro" id="IPR001223">
    <property type="entry name" value="Glyco_hydro18_cat"/>
</dbReference>
<dbReference type="Pfam" id="PF00704">
    <property type="entry name" value="Glyco_hydro_18"/>
    <property type="match status" value="1"/>
</dbReference>
<dbReference type="Gene3D" id="3.10.350.10">
    <property type="entry name" value="LysM domain"/>
    <property type="match status" value="3"/>
</dbReference>
<accession>A0A511UYD9</accession>
<keyword evidence="1" id="KW-0378">Hydrolase</keyword>
<keyword evidence="6" id="KW-1185">Reference proteome</keyword>
<protein>
    <submittedName>
        <fullName evidence="5">Germination protein</fullName>
    </submittedName>
</protein>
<dbReference type="SMART" id="SM00257">
    <property type="entry name" value="LysM"/>
    <property type="match status" value="3"/>
</dbReference>
<dbReference type="InterPro" id="IPR017853">
    <property type="entry name" value="GH"/>
</dbReference>
<dbReference type="Proteomes" id="UP000321491">
    <property type="component" value="Unassembled WGS sequence"/>
</dbReference>
<reference evidence="5 6" key="1">
    <citation type="submission" date="2019-07" db="EMBL/GenBank/DDBJ databases">
        <title>Whole genome shotgun sequence of Cerasibacillus quisquiliarum NBRC 102429.</title>
        <authorList>
            <person name="Hosoyama A."/>
            <person name="Uohara A."/>
            <person name="Ohji S."/>
            <person name="Ichikawa N."/>
        </authorList>
    </citation>
    <scope>NUCLEOTIDE SEQUENCE [LARGE SCALE GENOMIC DNA]</scope>
    <source>
        <strain evidence="5 6">NBRC 102429</strain>
    </source>
</reference>
<dbReference type="GO" id="GO:0016798">
    <property type="term" value="F:hydrolase activity, acting on glycosyl bonds"/>
    <property type="evidence" value="ECO:0007669"/>
    <property type="project" value="UniProtKB-KW"/>
</dbReference>
<dbReference type="Pfam" id="PF01476">
    <property type="entry name" value="LysM"/>
    <property type="match status" value="3"/>
</dbReference>
<feature type="domain" description="LysM" evidence="3">
    <location>
        <begin position="2"/>
        <end position="46"/>
    </location>
</feature>
<evidence type="ECO:0000259" key="3">
    <source>
        <dbReference type="PROSITE" id="PS51782"/>
    </source>
</evidence>
<dbReference type="InterPro" id="IPR041704">
    <property type="entry name" value="CFLE_GH18"/>
</dbReference>
<dbReference type="PANTHER" id="PTHR46066">
    <property type="entry name" value="CHITINASE DOMAIN-CONTAINING PROTEIN 1 FAMILY MEMBER"/>
    <property type="match status" value="1"/>
</dbReference>
<dbReference type="GO" id="GO:0012505">
    <property type="term" value="C:endomembrane system"/>
    <property type="evidence" value="ECO:0007669"/>
    <property type="project" value="TreeGrafter"/>
</dbReference>
<dbReference type="PANTHER" id="PTHR46066:SF2">
    <property type="entry name" value="CHITINASE DOMAIN-CONTAINING PROTEIN 1"/>
    <property type="match status" value="1"/>
</dbReference>
<dbReference type="SUPFAM" id="SSF54106">
    <property type="entry name" value="LysM domain"/>
    <property type="match status" value="3"/>
</dbReference>
<evidence type="ECO:0000256" key="2">
    <source>
        <dbReference type="ARBA" id="ARBA00023295"/>
    </source>
</evidence>
<dbReference type="InterPro" id="IPR018392">
    <property type="entry name" value="LysM"/>
</dbReference>
<evidence type="ECO:0000313" key="6">
    <source>
        <dbReference type="Proteomes" id="UP000321491"/>
    </source>
</evidence>
<proteinExistence type="predicted"/>
<dbReference type="InterPro" id="IPR036779">
    <property type="entry name" value="LysM_dom_sf"/>
</dbReference>
<evidence type="ECO:0000259" key="4">
    <source>
        <dbReference type="PROSITE" id="PS51910"/>
    </source>
</evidence>
<dbReference type="GO" id="GO:0008061">
    <property type="term" value="F:chitin binding"/>
    <property type="evidence" value="ECO:0007669"/>
    <property type="project" value="InterPro"/>
</dbReference>
<dbReference type="AlphaFoldDB" id="A0A511UYD9"/>
<gene>
    <name evidence="5" type="ORF">CQU01_18820</name>
</gene>
<dbReference type="Gene3D" id="3.20.20.80">
    <property type="entry name" value="Glycosidases"/>
    <property type="match status" value="1"/>
</dbReference>
<dbReference type="EMBL" id="BJXW01000021">
    <property type="protein sequence ID" value="GEN31644.1"/>
    <property type="molecule type" value="Genomic_DNA"/>
</dbReference>
<dbReference type="OrthoDB" id="9769314at2"/>
<dbReference type="CDD" id="cd02874">
    <property type="entry name" value="GH18_CFLE_spore_hydrolase"/>
    <property type="match status" value="1"/>
</dbReference>
<dbReference type="CDD" id="cd00118">
    <property type="entry name" value="LysM"/>
    <property type="match status" value="3"/>
</dbReference>
<dbReference type="GO" id="GO:0005975">
    <property type="term" value="P:carbohydrate metabolic process"/>
    <property type="evidence" value="ECO:0007669"/>
    <property type="project" value="InterPro"/>
</dbReference>
<feature type="domain" description="LysM" evidence="3">
    <location>
        <begin position="51"/>
        <end position="95"/>
    </location>
</feature>
<dbReference type="GO" id="GO:0070492">
    <property type="term" value="F:oligosaccharide binding"/>
    <property type="evidence" value="ECO:0007669"/>
    <property type="project" value="TreeGrafter"/>
</dbReference>
<feature type="domain" description="LysM" evidence="3">
    <location>
        <begin position="98"/>
        <end position="142"/>
    </location>
</feature>
<keyword evidence="2" id="KW-0326">Glycosidase</keyword>
<dbReference type="SUPFAM" id="SSF51445">
    <property type="entry name" value="(Trans)glycosidases"/>
    <property type="match status" value="1"/>
</dbReference>
<comment type="caution">
    <text evidence="5">The sequence shown here is derived from an EMBL/GenBank/DDBJ whole genome shotgun (WGS) entry which is preliminary data.</text>
</comment>
<dbReference type="PROSITE" id="PS51910">
    <property type="entry name" value="GH18_2"/>
    <property type="match status" value="1"/>
</dbReference>
<dbReference type="RefSeq" id="WP_146938074.1">
    <property type="nucleotide sequence ID" value="NZ_BJXW01000021.1"/>
</dbReference>
<evidence type="ECO:0000256" key="1">
    <source>
        <dbReference type="ARBA" id="ARBA00022801"/>
    </source>
</evidence>
<organism evidence="5 6">
    <name type="scientific">Cerasibacillus quisquiliarum</name>
    <dbReference type="NCBI Taxonomy" id="227865"/>
    <lineage>
        <taxon>Bacteria</taxon>
        <taxon>Bacillati</taxon>
        <taxon>Bacillota</taxon>
        <taxon>Bacilli</taxon>
        <taxon>Bacillales</taxon>
        <taxon>Bacillaceae</taxon>
        <taxon>Cerasibacillus</taxon>
    </lineage>
</organism>
<evidence type="ECO:0000313" key="5">
    <source>
        <dbReference type="EMBL" id="GEN31644.1"/>
    </source>
</evidence>
<name>A0A511UYD9_9BACI</name>
<sequence>MQIHVVNRGDTLSALAQRYGVSLDDIVLVNDIDDPDVLVVGQTLVIPQMNREYVVKPGDSLSIIATKYGITVQQLREANNITNSDLIFVGDLLVIPQVRHTVRSGETVWAIAKRYGVSVEQIVAANQMDNPSKVAVGEILTIPLDDRPTTEVNAYSTDTTDGGKEEVLVLGRHFTYLSPFMYAVQANGTLDTMQDTLLLEAAEETNTLPLLVITNFRNSRFDSDLAASILRNPTLQETLITNILQTMREKGYQGVNIDFEYVYPQDRENYNAFLRRVVARLHPENYLVSTALAPKERADQPGLLYEAHDYKAHGDIVDFVVLMTYEWGWAGGPPWAIAPINKVKDVLDYAVTDIPPEKILLGTPLYGRDWKIPWQEGTFARTISPQGALQLAEEHKVNIQYNETYEAPFFRYVDDTGQRHEVWFEDARSVQAKYRVVKDYKLRGISYWVLGQPFPQNWPVLQNHFRVVKKKLN</sequence>
<dbReference type="Gene3D" id="3.10.50.10">
    <property type="match status" value="1"/>
</dbReference>
<dbReference type="SMART" id="SM00636">
    <property type="entry name" value="Glyco_18"/>
    <property type="match status" value="1"/>
</dbReference>
<dbReference type="InterPro" id="IPR011583">
    <property type="entry name" value="Chitinase_II/V-like_cat"/>
</dbReference>